<dbReference type="SMART" id="SM01204">
    <property type="entry name" value="FIST_C"/>
    <property type="match status" value="1"/>
</dbReference>
<dbReference type="Proteomes" id="UP000094165">
    <property type="component" value="Unassembled WGS sequence"/>
</dbReference>
<sequence>MISQSYLIHDIEQLRSELARLDSQFTGSVLVQIFSSQPRSLVTQYSREIQQYFNDVTIIGASGKYAIKSGTIQSESSCFVFTYFKQSTCTSSVVSYSANAASDSQLLAKNLNLSSSTKAIICFADRLSVSERSLFSAFSEGEYRIPVAGGASADTDTGRWILHNHTIYENAYVAVALHGAELSAWTGSYYEWNPIGKKFRITHADKHRIYSLDDQPIQHIYNRYLADGLDVPYAQITDFPLMIGDPREQNVYLPLACHQDNSITFDGEFNVGDEVRFCYDHPSLTIEQVRLGLQQVALHHPQQFFIYNCISRLDFIEGNQELEPFQQVANSDGFFCFGEFCYENDHQQILHHSLTYLALREGPADNVVRSIPHHEHTSSISPLFSLIRNALLDVDIMHQDMAQKIQHQAKALTTSYRIERRTGLPNRTVLREHLAKMKKSEYLLTLKVTNFHQINEKYGYPVGDMLLSDLSQYFKDKLHGVFDKKCQLYGVGIGEWSIIFESQNKMSHIQQRFSEFAENIEHVNFEPMGLPDVDYLSVSVSAGIISKADFPNSSVDDLLLRSIEARRYAVSNNQHCCNARTLKEQEQKRQEQLRVLSCVSRAVLNQNVIAYAQPIVAAHSHEVQSLECLVRIEEEGVIIPPGKFLSIIEDTHLYTRLSRQMISRTFDFMSNTTDSFSINLSPQDLMSDRTLQHLEAAISKISHPQRIGLEVLESEKIKDYGRMIEVCDHFKDLGVSIIVDDFGSGYSNIDEIIKLEPQVIKLDGSLIRNIDTDKKQRKIAQQLVSLCGIFKAKTVAEFVHNQDVCNIAEDIGVDYLQGYYLGKPKRLF</sequence>
<gene>
    <name evidence="2" type="ORF">A130_08375</name>
</gene>
<dbReference type="Pfam" id="PF00563">
    <property type="entry name" value="EAL"/>
    <property type="match status" value="1"/>
</dbReference>
<dbReference type="EMBL" id="AJYW02000300">
    <property type="protein sequence ID" value="OEE70845.1"/>
    <property type="molecule type" value="Genomic_DNA"/>
</dbReference>
<comment type="caution">
    <text evidence="2">The sequence shown here is derived from an EMBL/GenBank/DDBJ whole genome shotgun (WGS) entry which is preliminary data.</text>
</comment>
<dbReference type="RefSeq" id="WP_029203401.1">
    <property type="nucleotide sequence ID" value="NZ_AJYW02000300.1"/>
</dbReference>
<dbReference type="CDD" id="cd01948">
    <property type="entry name" value="EAL"/>
    <property type="match status" value="1"/>
</dbReference>
<dbReference type="GO" id="GO:0071111">
    <property type="term" value="F:cyclic-guanylate-specific phosphodiesterase activity"/>
    <property type="evidence" value="ECO:0007669"/>
    <property type="project" value="InterPro"/>
</dbReference>
<evidence type="ECO:0000259" key="1">
    <source>
        <dbReference type="PROSITE" id="PS50883"/>
    </source>
</evidence>
<dbReference type="Gene3D" id="3.30.70.270">
    <property type="match status" value="1"/>
</dbReference>
<keyword evidence="3" id="KW-1185">Reference proteome</keyword>
<dbReference type="AlphaFoldDB" id="A0A1E5CNL3"/>
<dbReference type="Pfam" id="PF08495">
    <property type="entry name" value="FIST"/>
    <property type="match status" value="1"/>
</dbReference>
<name>A0A1E5CNL3_9VIBR</name>
<dbReference type="SMART" id="SM00897">
    <property type="entry name" value="FIST"/>
    <property type="match status" value="1"/>
</dbReference>
<dbReference type="SMART" id="SM00052">
    <property type="entry name" value="EAL"/>
    <property type="match status" value="1"/>
</dbReference>
<dbReference type="SUPFAM" id="SSF55073">
    <property type="entry name" value="Nucleotide cyclase"/>
    <property type="match status" value="1"/>
</dbReference>
<dbReference type="InterPro" id="IPR050706">
    <property type="entry name" value="Cyclic-di-GMP_PDE-like"/>
</dbReference>
<dbReference type="InterPro" id="IPR013702">
    <property type="entry name" value="FIST_domain_N"/>
</dbReference>
<proteinExistence type="predicted"/>
<dbReference type="Gene3D" id="3.20.20.450">
    <property type="entry name" value="EAL domain"/>
    <property type="match status" value="1"/>
</dbReference>
<dbReference type="InterPro" id="IPR000160">
    <property type="entry name" value="GGDEF_dom"/>
</dbReference>
<dbReference type="PANTHER" id="PTHR33121">
    <property type="entry name" value="CYCLIC DI-GMP PHOSPHODIESTERASE PDEF"/>
    <property type="match status" value="1"/>
</dbReference>
<dbReference type="PANTHER" id="PTHR33121:SF79">
    <property type="entry name" value="CYCLIC DI-GMP PHOSPHODIESTERASE PDED-RELATED"/>
    <property type="match status" value="1"/>
</dbReference>
<dbReference type="InterPro" id="IPR035919">
    <property type="entry name" value="EAL_sf"/>
</dbReference>
<evidence type="ECO:0000313" key="3">
    <source>
        <dbReference type="Proteomes" id="UP000094165"/>
    </source>
</evidence>
<reference evidence="2 3" key="1">
    <citation type="journal article" date="2012" name="Science">
        <title>Ecological populations of bacteria act as socially cohesive units of antibiotic production and resistance.</title>
        <authorList>
            <person name="Cordero O.X."/>
            <person name="Wildschutte H."/>
            <person name="Kirkup B."/>
            <person name="Proehl S."/>
            <person name="Ngo L."/>
            <person name="Hussain F."/>
            <person name="Le Roux F."/>
            <person name="Mincer T."/>
            <person name="Polz M.F."/>
        </authorList>
    </citation>
    <scope>NUCLEOTIDE SEQUENCE [LARGE SCALE GENOMIC DNA]</scope>
    <source>
        <strain evidence="2 3">FF-238</strain>
    </source>
</reference>
<dbReference type="PROSITE" id="PS50883">
    <property type="entry name" value="EAL"/>
    <property type="match status" value="1"/>
</dbReference>
<dbReference type="InterPro" id="IPR001633">
    <property type="entry name" value="EAL_dom"/>
</dbReference>
<dbReference type="SMART" id="SM00267">
    <property type="entry name" value="GGDEF"/>
    <property type="match status" value="1"/>
</dbReference>
<dbReference type="Pfam" id="PF10442">
    <property type="entry name" value="FIST_C"/>
    <property type="match status" value="1"/>
</dbReference>
<feature type="domain" description="EAL" evidence="1">
    <location>
        <begin position="592"/>
        <end position="828"/>
    </location>
</feature>
<dbReference type="Pfam" id="PF00990">
    <property type="entry name" value="GGDEF"/>
    <property type="match status" value="1"/>
</dbReference>
<evidence type="ECO:0000313" key="2">
    <source>
        <dbReference type="EMBL" id="OEE70845.1"/>
    </source>
</evidence>
<accession>A0A1E5CNL3</accession>
<dbReference type="InterPro" id="IPR043128">
    <property type="entry name" value="Rev_trsase/Diguanyl_cyclase"/>
</dbReference>
<dbReference type="SUPFAM" id="SSF141868">
    <property type="entry name" value="EAL domain-like"/>
    <property type="match status" value="1"/>
</dbReference>
<dbReference type="InterPro" id="IPR029787">
    <property type="entry name" value="Nucleotide_cyclase"/>
</dbReference>
<dbReference type="InterPro" id="IPR019494">
    <property type="entry name" value="FIST_C"/>
</dbReference>
<organism evidence="2 3">
    <name type="scientific">Vibrio genomosp. F6 str. FF-238</name>
    <dbReference type="NCBI Taxonomy" id="1191298"/>
    <lineage>
        <taxon>Bacteria</taxon>
        <taxon>Pseudomonadati</taxon>
        <taxon>Pseudomonadota</taxon>
        <taxon>Gammaproteobacteria</taxon>
        <taxon>Vibrionales</taxon>
        <taxon>Vibrionaceae</taxon>
        <taxon>Vibrio</taxon>
    </lineage>
</organism>
<protein>
    <submittedName>
        <fullName evidence="2">Diguanylate cyclase</fullName>
    </submittedName>
</protein>